<protein>
    <recommendedName>
        <fullName evidence="3">Long-chain fatty acid transport protein</fullName>
    </recommendedName>
</protein>
<proteinExistence type="predicted"/>
<sequence>MGTQLALMLEAHYFWDWSRGKYQYGVGPFVSVSLATQQANSLGSVMGVRAKFGLRQKNVMNIGFGYFRYTEFETLRDGLKDGDTTSFTDSSDLIQKRDVGGFMILFSANF</sequence>
<gene>
    <name evidence="1" type="ORF">GCHA_4328</name>
</gene>
<evidence type="ECO:0008006" key="3">
    <source>
        <dbReference type="Google" id="ProtNLM"/>
    </source>
</evidence>
<evidence type="ECO:0000313" key="2">
    <source>
        <dbReference type="Proteomes" id="UP000006320"/>
    </source>
</evidence>
<dbReference type="RefSeq" id="WP_007991721.1">
    <property type="nucleotide sequence ID" value="NZ_BAEM01000056.1"/>
</dbReference>
<evidence type="ECO:0000313" key="1">
    <source>
        <dbReference type="EMBL" id="GAC12246.1"/>
    </source>
</evidence>
<dbReference type="EMBL" id="BAEM01000056">
    <property type="protein sequence ID" value="GAC12246.1"/>
    <property type="molecule type" value="Genomic_DNA"/>
</dbReference>
<name>A0AAV3V5Z3_9ALTE</name>
<dbReference type="AlphaFoldDB" id="A0AAV3V5Z3"/>
<dbReference type="Proteomes" id="UP000006320">
    <property type="component" value="Unassembled WGS sequence"/>
</dbReference>
<comment type="caution">
    <text evidence="1">The sequence shown here is derived from an EMBL/GenBank/DDBJ whole genome shotgun (WGS) entry which is preliminary data.</text>
</comment>
<reference evidence="1 2" key="1">
    <citation type="journal article" date="2017" name="Antonie Van Leeuwenhoek">
        <title>Rhizobium rhizosphaerae sp. nov., a novel species isolated from rice rhizosphere.</title>
        <authorList>
            <person name="Zhao J.J."/>
            <person name="Zhang J."/>
            <person name="Zhang R.J."/>
            <person name="Zhang C.W."/>
            <person name="Yin H.Q."/>
            <person name="Zhang X.X."/>
        </authorList>
    </citation>
    <scope>NUCLEOTIDE SEQUENCE [LARGE SCALE GENOMIC DNA]</scope>
    <source>
        <strain evidence="1 2">S18K6</strain>
    </source>
</reference>
<accession>A0AAV3V5Z3</accession>
<organism evidence="1 2">
    <name type="scientific">Paraglaciecola chathamensis S18K6</name>
    <dbReference type="NCBI Taxonomy" id="1127672"/>
    <lineage>
        <taxon>Bacteria</taxon>
        <taxon>Pseudomonadati</taxon>
        <taxon>Pseudomonadota</taxon>
        <taxon>Gammaproteobacteria</taxon>
        <taxon>Alteromonadales</taxon>
        <taxon>Alteromonadaceae</taxon>
        <taxon>Paraglaciecola</taxon>
    </lineage>
</organism>